<proteinExistence type="predicted"/>
<accession>G6EA76</accession>
<evidence type="ECO:0000313" key="3">
    <source>
        <dbReference type="Proteomes" id="UP000004030"/>
    </source>
</evidence>
<name>G6EA76_9SPHN</name>
<organism evidence="2 3">
    <name type="scientific">Novosphingobium pentaromativorans US6-1</name>
    <dbReference type="NCBI Taxonomy" id="1088721"/>
    <lineage>
        <taxon>Bacteria</taxon>
        <taxon>Pseudomonadati</taxon>
        <taxon>Pseudomonadota</taxon>
        <taxon>Alphaproteobacteria</taxon>
        <taxon>Sphingomonadales</taxon>
        <taxon>Sphingomonadaceae</taxon>
        <taxon>Novosphingobium</taxon>
    </lineage>
</organism>
<dbReference type="RefSeq" id="WP_007012162.1">
    <property type="nucleotide sequence ID" value="NZ_AGFM01000015.1"/>
</dbReference>
<dbReference type="KEGG" id="npn:JI59_13875"/>
<protein>
    <submittedName>
        <fullName evidence="2">Uncharacterized protein</fullName>
    </submittedName>
</protein>
<dbReference type="eggNOG" id="ENOG50328FQ">
    <property type="taxonomic scope" value="Bacteria"/>
</dbReference>
<dbReference type="AlphaFoldDB" id="G6EA76"/>
<gene>
    <name evidence="2" type="ORF">NSU_1247</name>
</gene>
<dbReference type="Proteomes" id="UP000004030">
    <property type="component" value="Unassembled WGS sequence"/>
</dbReference>
<comment type="caution">
    <text evidence="2">The sequence shown here is derived from an EMBL/GenBank/DDBJ whole genome shotgun (WGS) entry which is preliminary data.</text>
</comment>
<evidence type="ECO:0000256" key="1">
    <source>
        <dbReference type="SAM" id="MobiDB-lite"/>
    </source>
</evidence>
<keyword evidence="3" id="KW-1185">Reference proteome</keyword>
<reference evidence="2 3" key="1">
    <citation type="journal article" date="2012" name="J. Bacteriol.">
        <title>Genome sequence of benzo(a)pyrene-degrading bacterium Novosphingobium pentaromativorans US6-1.</title>
        <authorList>
            <person name="Luo Y.R."/>
            <person name="Kang S.G."/>
            <person name="Kim S.J."/>
            <person name="Kim M.R."/>
            <person name="Li N."/>
            <person name="Lee J.H."/>
            <person name="Kwon K.K."/>
        </authorList>
    </citation>
    <scope>NUCLEOTIDE SEQUENCE [LARGE SCALE GENOMIC DNA]</scope>
    <source>
        <strain evidence="2 3">US6-1</strain>
    </source>
</reference>
<feature type="region of interest" description="Disordered" evidence="1">
    <location>
        <begin position="1"/>
        <end position="31"/>
    </location>
</feature>
<dbReference type="EMBL" id="AGFM01000015">
    <property type="protein sequence ID" value="EHJ61791.1"/>
    <property type="molecule type" value="Genomic_DNA"/>
</dbReference>
<dbReference type="PATRIC" id="fig|1088721.3.peg.1231"/>
<evidence type="ECO:0000313" key="2">
    <source>
        <dbReference type="EMBL" id="EHJ61791.1"/>
    </source>
</evidence>
<sequence length="139" mass="14221">MSLAASACGAGGDERPLVPPSEDASADASVDTASMAIASEAATQPFEASSPPPVVMAEARIPAAPPVRQLVRGMEDLEGKCLARVGALTSATVLGTRRIDEAADAIEIYVNVEGAQAPWLCRGNRDGSIVRVMNTDGEG</sequence>